<evidence type="ECO:0000313" key="3">
    <source>
        <dbReference type="Proteomes" id="UP000789396"/>
    </source>
</evidence>
<dbReference type="EMBL" id="CAJVPZ010021473">
    <property type="protein sequence ID" value="CAG8706707.1"/>
    <property type="molecule type" value="Genomic_DNA"/>
</dbReference>
<accession>A0A9N9HUT7</accession>
<reference evidence="2" key="1">
    <citation type="submission" date="2021-06" db="EMBL/GenBank/DDBJ databases">
        <authorList>
            <person name="Kallberg Y."/>
            <person name="Tangrot J."/>
            <person name="Rosling A."/>
        </authorList>
    </citation>
    <scope>NUCLEOTIDE SEQUENCE</scope>
    <source>
        <strain evidence="2">IN212</strain>
    </source>
</reference>
<sequence length="88" mass="9684">MKQVYKNIAALANAKYAQKWPHVSRPRYQQSPANRSSSSSSTALLTYSINNSLPSMPEIDASELTTFPYQRTVNPLSIGNQPGLTSPN</sequence>
<comment type="caution">
    <text evidence="2">The sequence shown here is derived from an EMBL/GenBank/DDBJ whole genome shotgun (WGS) entry which is preliminary data.</text>
</comment>
<name>A0A9N9HUT7_9GLOM</name>
<keyword evidence="3" id="KW-1185">Reference proteome</keyword>
<feature type="non-terminal residue" evidence="2">
    <location>
        <position position="88"/>
    </location>
</feature>
<organism evidence="2 3">
    <name type="scientific">Racocetra fulgida</name>
    <dbReference type="NCBI Taxonomy" id="60492"/>
    <lineage>
        <taxon>Eukaryota</taxon>
        <taxon>Fungi</taxon>
        <taxon>Fungi incertae sedis</taxon>
        <taxon>Mucoromycota</taxon>
        <taxon>Glomeromycotina</taxon>
        <taxon>Glomeromycetes</taxon>
        <taxon>Diversisporales</taxon>
        <taxon>Gigasporaceae</taxon>
        <taxon>Racocetra</taxon>
    </lineage>
</organism>
<evidence type="ECO:0000313" key="2">
    <source>
        <dbReference type="EMBL" id="CAG8706707.1"/>
    </source>
</evidence>
<proteinExistence type="predicted"/>
<evidence type="ECO:0000256" key="1">
    <source>
        <dbReference type="SAM" id="MobiDB-lite"/>
    </source>
</evidence>
<feature type="region of interest" description="Disordered" evidence="1">
    <location>
        <begin position="20"/>
        <end position="41"/>
    </location>
</feature>
<dbReference type="Proteomes" id="UP000789396">
    <property type="component" value="Unassembled WGS sequence"/>
</dbReference>
<dbReference type="AlphaFoldDB" id="A0A9N9HUT7"/>
<gene>
    <name evidence="2" type="ORF">RFULGI_LOCUS10640</name>
</gene>
<protein>
    <submittedName>
        <fullName evidence="2">17541_t:CDS:1</fullName>
    </submittedName>
</protein>
<dbReference type="OrthoDB" id="39175at2759"/>